<dbReference type="RefSeq" id="WP_239177143.1">
    <property type="nucleotide sequence ID" value="NZ_BAABFG010000005.1"/>
</dbReference>
<comment type="caution">
    <text evidence="1">The sequence shown here is derived from an EMBL/GenBank/DDBJ whole genome shotgun (WGS) entry which is preliminary data.</text>
</comment>
<evidence type="ECO:0008006" key="3">
    <source>
        <dbReference type="Google" id="ProtNLM"/>
    </source>
</evidence>
<evidence type="ECO:0000313" key="2">
    <source>
        <dbReference type="Proteomes" id="UP000546162"/>
    </source>
</evidence>
<keyword evidence="2" id="KW-1185">Reference proteome</keyword>
<dbReference type="AlphaFoldDB" id="A0A7W7M662"/>
<proteinExistence type="predicted"/>
<sequence>MMLVPRTEHQPQRPSWDCRACGESWPCATAKTELAEQYQRFFEGLSLYLGSCLIDAIDDWAAGSGRLPSDLYERFLGWSDKPGLAA</sequence>
<organism evidence="1 2">
    <name type="scientific">Actinoplanes octamycinicus</name>
    <dbReference type="NCBI Taxonomy" id="135948"/>
    <lineage>
        <taxon>Bacteria</taxon>
        <taxon>Bacillati</taxon>
        <taxon>Actinomycetota</taxon>
        <taxon>Actinomycetes</taxon>
        <taxon>Micromonosporales</taxon>
        <taxon>Micromonosporaceae</taxon>
        <taxon>Actinoplanes</taxon>
    </lineage>
</organism>
<gene>
    <name evidence="1" type="ORF">BJY16_001986</name>
</gene>
<accession>A0A7W7M662</accession>
<name>A0A7W7M662_9ACTN</name>
<dbReference type="EMBL" id="JACHNB010000001">
    <property type="protein sequence ID" value="MBB4738527.1"/>
    <property type="molecule type" value="Genomic_DNA"/>
</dbReference>
<evidence type="ECO:0000313" key="1">
    <source>
        <dbReference type="EMBL" id="MBB4738527.1"/>
    </source>
</evidence>
<protein>
    <recommendedName>
        <fullName evidence="3">Flavin reductase</fullName>
    </recommendedName>
</protein>
<dbReference type="Proteomes" id="UP000546162">
    <property type="component" value="Unassembled WGS sequence"/>
</dbReference>
<reference evidence="1 2" key="1">
    <citation type="submission" date="2020-08" db="EMBL/GenBank/DDBJ databases">
        <title>Sequencing the genomes of 1000 actinobacteria strains.</title>
        <authorList>
            <person name="Klenk H.-P."/>
        </authorList>
    </citation>
    <scope>NUCLEOTIDE SEQUENCE [LARGE SCALE GENOMIC DNA]</scope>
    <source>
        <strain evidence="1 2">DSM 45809</strain>
    </source>
</reference>